<dbReference type="EMBL" id="AGSI01000007">
    <property type="protein sequence ID" value="EIE23575.1"/>
    <property type="molecule type" value="Genomic_DNA"/>
</dbReference>
<keyword evidence="2" id="KW-0472">Membrane</keyword>
<dbReference type="OrthoDB" id="10524226at2759"/>
<proteinExistence type="predicted"/>
<feature type="compositionally biased region" description="Low complexity" evidence="1">
    <location>
        <begin position="291"/>
        <end position="303"/>
    </location>
</feature>
<comment type="caution">
    <text evidence="3">The sequence shown here is derived from an EMBL/GenBank/DDBJ whole genome shotgun (WGS) entry which is preliminary data.</text>
</comment>
<dbReference type="STRING" id="574566.I0YYV6"/>
<gene>
    <name evidence="3" type="ORF">COCSUDRAFT_65992</name>
</gene>
<feature type="transmembrane region" description="Helical" evidence="2">
    <location>
        <begin position="431"/>
        <end position="449"/>
    </location>
</feature>
<organism evidence="3 4">
    <name type="scientific">Coccomyxa subellipsoidea (strain C-169)</name>
    <name type="common">Green microalga</name>
    <dbReference type="NCBI Taxonomy" id="574566"/>
    <lineage>
        <taxon>Eukaryota</taxon>
        <taxon>Viridiplantae</taxon>
        <taxon>Chlorophyta</taxon>
        <taxon>core chlorophytes</taxon>
        <taxon>Trebouxiophyceae</taxon>
        <taxon>Trebouxiophyceae incertae sedis</taxon>
        <taxon>Coccomyxaceae</taxon>
        <taxon>Coccomyxa</taxon>
        <taxon>Coccomyxa subellipsoidea</taxon>
    </lineage>
</organism>
<dbReference type="AlphaFoldDB" id="I0YYV6"/>
<dbReference type="Proteomes" id="UP000007264">
    <property type="component" value="Unassembled WGS sequence"/>
</dbReference>
<evidence type="ECO:0000313" key="4">
    <source>
        <dbReference type="Proteomes" id="UP000007264"/>
    </source>
</evidence>
<sequence>MIAGCATFALSAVKAGGLMKVLVGFVGGSTSGFSAVVGAYVSTVTATIAVSAICALLAIMMYSVRADQRLRQDLRYGDGERSLGIYKTYYWLTVCLFLLMFVMAAWFVCLVAANTTASMMMGTLINGSDAGIAIITSAVAAANATLIRAHQAVDQVDALANEFSASPVGSIIGKLNGGNNPLNPYVNSNVNASSVAAQLFQGASAAGQLASGNQAEQSTAANSLLSTAQTLAKQLAPATPVPTPQSNFLNLPNINLQNLLGGGSPGNQQGPNLAALIPGNNQGSGSGGGNPPQSQQQPQSNNNIFNNFLQAPSSPAPPAPGSVAQAPTTLSTLAEQVLSTMMPNEESILRLAGIATGGSTSGRVPSQGEDPSSGVLFGSGSHDNSVCPSLACLDIKLYNFLNSEACICTTQDLRSIRELSTAAQGHLNTTLIGLVLLYIGAAVLVARLSSEATMMYYERHIIYGKRFDRRAPPTYSLETPPPPCTFLRKYDYTS</sequence>
<feature type="transmembrane region" description="Helical" evidence="2">
    <location>
        <begin position="89"/>
        <end position="113"/>
    </location>
</feature>
<dbReference type="RefSeq" id="XP_005648119.1">
    <property type="nucleotide sequence ID" value="XM_005648062.1"/>
</dbReference>
<protein>
    <submittedName>
        <fullName evidence="3">Uncharacterized protein</fullName>
    </submittedName>
</protein>
<dbReference type="KEGG" id="csl:COCSUDRAFT_65992"/>
<feature type="region of interest" description="Disordered" evidence="1">
    <location>
        <begin position="260"/>
        <end position="325"/>
    </location>
</feature>
<keyword evidence="2" id="KW-0812">Transmembrane</keyword>
<feature type="compositionally biased region" description="Low complexity" evidence="1">
    <location>
        <begin position="266"/>
        <end position="281"/>
    </location>
</feature>
<evidence type="ECO:0000256" key="1">
    <source>
        <dbReference type="SAM" id="MobiDB-lite"/>
    </source>
</evidence>
<feature type="transmembrane region" description="Helical" evidence="2">
    <location>
        <begin position="39"/>
        <end position="62"/>
    </location>
</feature>
<evidence type="ECO:0000313" key="3">
    <source>
        <dbReference type="EMBL" id="EIE23575.1"/>
    </source>
</evidence>
<keyword evidence="2" id="KW-1133">Transmembrane helix</keyword>
<name>I0YYV6_COCSC</name>
<accession>I0YYV6</accession>
<reference evidence="3 4" key="1">
    <citation type="journal article" date="2012" name="Genome Biol.">
        <title>The genome of the polar eukaryotic microalga coccomyxa subellipsoidea reveals traits of cold adaptation.</title>
        <authorList>
            <person name="Blanc G."/>
            <person name="Agarkova I."/>
            <person name="Grimwood J."/>
            <person name="Kuo A."/>
            <person name="Brueggeman A."/>
            <person name="Dunigan D."/>
            <person name="Gurnon J."/>
            <person name="Ladunga I."/>
            <person name="Lindquist E."/>
            <person name="Lucas S."/>
            <person name="Pangilinan J."/>
            <person name="Proschold T."/>
            <person name="Salamov A."/>
            <person name="Schmutz J."/>
            <person name="Weeks D."/>
            <person name="Yamada T."/>
            <person name="Claverie J.M."/>
            <person name="Grigoriev I."/>
            <person name="Van Etten J."/>
            <person name="Lomsadze A."/>
            <person name="Borodovsky M."/>
        </authorList>
    </citation>
    <scope>NUCLEOTIDE SEQUENCE [LARGE SCALE GENOMIC DNA]</scope>
    <source>
        <strain evidence="3 4">C-169</strain>
    </source>
</reference>
<evidence type="ECO:0000256" key="2">
    <source>
        <dbReference type="SAM" id="Phobius"/>
    </source>
</evidence>
<dbReference type="GeneID" id="17041567"/>
<keyword evidence="4" id="KW-1185">Reference proteome</keyword>